<dbReference type="GO" id="GO:0016020">
    <property type="term" value="C:membrane"/>
    <property type="evidence" value="ECO:0007669"/>
    <property type="project" value="TreeGrafter"/>
</dbReference>
<evidence type="ECO:0000259" key="3">
    <source>
        <dbReference type="PROSITE" id="PS51388"/>
    </source>
</evidence>
<dbReference type="GO" id="GO:0005525">
    <property type="term" value="F:GTP binding"/>
    <property type="evidence" value="ECO:0007669"/>
    <property type="project" value="InterPro"/>
</dbReference>
<accession>A0A165IVI7</accession>
<dbReference type="InterPro" id="IPR020850">
    <property type="entry name" value="GED_dom"/>
</dbReference>
<evidence type="ECO:0000313" key="5">
    <source>
        <dbReference type="EMBL" id="KZT61034.1"/>
    </source>
</evidence>
<dbReference type="PRINTS" id="PR00195">
    <property type="entry name" value="DYNAMIN"/>
</dbReference>
<protein>
    <recommendedName>
        <fullName evidence="7">P-loop containing nucleoside triphosphate hydrolase protein</fullName>
    </recommendedName>
</protein>
<dbReference type="EMBL" id="KV423926">
    <property type="protein sequence ID" value="KZT61034.1"/>
    <property type="molecule type" value="Genomic_DNA"/>
</dbReference>
<dbReference type="GO" id="GO:0016559">
    <property type="term" value="P:peroxisome fission"/>
    <property type="evidence" value="ECO:0007669"/>
    <property type="project" value="TreeGrafter"/>
</dbReference>
<dbReference type="InterPro" id="IPR000375">
    <property type="entry name" value="Dynamin_stalk"/>
</dbReference>
<dbReference type="InterPro" id="IPR001401">
    <property type="entry name" value="Dynamin_GTPase"/>
</dbReference>
<dbReference type="Proteomes" id="UP000076842">
    <property type="component" value="Unassembled WGS sequence"/>
</dbReference>
<dbReference type="PROSITE" id="PS51718">
    <property type="entry name" value="G_DYNAMIN_2"/>
    <property type="match status" value="1"/>
</dbReference>
<evidence type="ECO:0000256" key="2">
    <source>
        <dbReference type="ARBA" id="ARBA00023134"/>
    </source>
</evidence>
<evidence type="ECO:0000259" key="4">
    <source>
        <dbReference type="PROSITE" id="PS51718"/>
    </source>
</evidence>
<dbReference type="GO" id="GO:0003924">
    <property type="term" value="F:GTPase activity"/>
    <property type="evidence" value="ECO:0007669"/>
    <property type="project" value="InterPro"/>
</dbReference>
<dbReference type="PANTHER" id="PTHR11566">
    <property type="entry name" value="DYNAMIN"/>
    <property type="match status" value="1"/>
</dbReference>
<dbReference type="InterPro" id="IPR003130">
    <property type="entry name" value="GED"/>
</dbReference>
<feature type="domain" description="Dynamin-type G" evidence="4">
    <location>
        <begin position="40"/>
        <end position="349"/>
    </location>
</feature>
<sequence length="754" mass="84660">MGENATERSSDISRGLYTLQARQLLDVIDRIRDVKGELTELELPRIAVIGKQSAGKSSLIEAVARYNVPRGAGTCTRCPTEMRLRCTDQPWKCSISLRLDYDEHGNKSQDKIEPVPFGESFDDPALVEVMLRRAQLAVLDPDNHPGLYLHVDPDMCIIPDAQLKFSKNVICIEISGPGLADLTLVDLPGMIQNDASKGNLDDLIVSMVREYISNKSTLILVAVTMNDDPENQAALKEARDADPDGTRTIGVLTKPDTVQDGEEHLWVPLLQNEGPHALELGYFVVKQRSIRQLENRTTFDAARQSEADFFRTKEPWNALSEDLQERLGTPNLTARLSTLLIDLIRALLPGLIDKIHSSLESVYDDLSLMEPELSDNPVGEMIRLVEKFSSSVRGSLMGSPGSKAFVRMNKKLFGDFKLAVRRTAPLFLPYTTGEAKLNVGPTVYTEPTCVAEDFAEFDKLKPMNLDEVRDIIEQEMSVELPFNVPFESKASLMLVPVQTWGPLIKDCFEKVYPGALAVAHTATIAVFGRFDQGPLLSKVQTIISREVTARVRETRAALEELLQMESSPMTHNTTYFTSVRGDLLTHYHHTRRMRLKEDVRHRINRDLEATPVYSKPAVKSEHHSQLIGQVLGVLAQLGWEDVRESDLAKLHREDDWEEEIIVMAETRAYFQVAYKARRVIDAVPQIVNHVFIRSLAEGIQQALITGLGIDSREAYNRCSAHLAENPAVTRKRKMLCDRRDRLEKAKEALSIIGY</sequence>
<dbReference type="Pfam" id="PF02212">
    <property type="entry name" value="GED"/>
    <property type="match status" value="1"/>
</dbReference>
<gene>
    <name evidence="5" type="ORF">CALCODRAFT_447877</name>
</gene>
<dbReference type="GO" id="GO:0006897">
    <property type="term" value="P:endocytosis"/>
    <property type="evidence" value="ECO:0007669"/>
    <property type="project" value="TreeGrafter"/>
</dbReference>
<dbReference type="Gene3D" id="3.40.50.300">
    <property type="entry name" value="P-loop containing nucleotide triphosphate hydrolases"/>
    <property type="match status" value="1"/>
</dbReference>
<dbReference type="STRING" id="1353952.A0A165IVI7"/>
<keyword evidence="6" id="KW-1185">Reference proteome</keyword>
<dbReference type="InterPro" id="IPR027417">
    <property type="entry name" value="P-loop_NTPase"/>
</dbReference>
<dbReference type="GO" id="GO:0008017">
    <property type="term" value="F:microtubule binding"/>
    <property type="evidence" value="ECO:0007669"/>
    <property type="project" value="TreeGrafter"/>
</dbReference>
<dbReference type="Pfam" id="PF01031">
    <property type="entry name" value="Dynamin_M"/>
    <property type="match status" value="1"/>
</dbReference>
<dbReference type="GO" id="GO:0005739">
    <property type="term" value="C:mitochondrion"/>
    <property type="evidence" value="ECO:0007669"/>
    <property type="project" value="TreeGrafter"/>
</dbReference>
<dbReference type="Pfam" id="PF00350">
    <property type="entry name" value="Dynamin_N"/>
    <property type="match status" value="1"/>
</dbReference>
<dbReference type="SMART" id="SM00053">
    <property type="entry name" value="DYNc"/>
    <property type="match status" value="1"/>
</dbReference>
<dbReference type="Gene3D" id="1.20.120.1240">
    <property type="entry name" value="Dynamin, middle domain"/>
    <property type="match status" value="1"/>
</dbReference>
<reference evidence="5 6" key="1">
    <citation type="journal article" date="2016" name="Mol. Biol. Evol.">
        <title>Comparative Genomics of Early-Diverging Mushroom-Forming Fungi Provides Insights into the Origins of Lignocellulose Decay Capabilities.</title>
        <authorList>
            <person name="Nagy L.G."/>
            <person name="Riley R."/>
            <person name="Tritt A."/>
            <person name="Adam C."/>
            <person name="Daum C."/>
            <person name="Floudas D."/>
            <person name="Sun H."/>
            <person name="Yadav J.S."/>
            <person name="Pangilinan J."/>
            <person name="Larsson K.H."/>
            <person name="Matsuura K."/>
            <person name="Barry K."/>
            <person name="Labutti K."/>
            <person name="Kuo R."/>
            <person name="Ohm R.A."/>
            <person name="Bhattacharya S.S."/>
            <person name="Shirouzu T."/>
            <person name="Yoshinaga Y."/>
            <person name="Martin F.M."/>
            <person name="Grigoriev I.V."/>
            <person name="Hibbett D.S."/>
        </authorList>
    </citation>
    <scope>NUCLEOTIDE SEQUENCE [LARGE SCALE GENOMIC DNA]</scope>
    <source>
        <strain evidence="5 6">HHB12733</strain>
    </source>
</reference>
<dbReference type="InterPro" id="IPR030381">
    <property type="entry name" value="G_DYNAMIN_dom"/>
</dbReference>
<evidence type="ECO:0000256" key="1">
    <source>
        <dbReference type="ARBA" id="ARBA00022741"/>
    </source>
</evidence>
<dbReference type="GO" id="GO:0005874">
    <property type="term" value="C:microtubule"/>
    <property type="evidence" value="ECO:0007669"/>
    <property type="project" value="TreeGrafter"/>
</dbReference>
<dbReference type="PANTHER" id="PTHR11566:SF21">
    <property type="entry name" value="DYNAMIN RELATED PROTEIN 1, ISOFORM A"/>
    <property type="match status" value="1"/>
</dbReference>
<dbReference type="OrthoDB" id="5061070at2759"/>
<dbReference type="CDD" id="cd08771">
    <property type="entry name" value="DLP_1"/>
    <property type="match status" value="1"/>
</dbReference>
<dbReference type="GO" id="GO:0000266">
    <property type="term" value="P:mitochondrial fission"/>
    <property type="evidence" value="ECO:0007669"/>
    <property type="project" value="TreeGrafter"/>
</dbReference>
<dbReference type="InParanoid" id="A0A165IVI7"/>
<keyword evidence="1" id="KW-0547">Nucleotide-binding</keyword>
<dbReference type="GO" id="GO:0048312">
    <property type="term" value="P:intracellular distribution of mitochondria"/>
    <property type="evidence" value="ECO:0007669"/>
    <property type="project" value="TreeGrafter"/>
</dbReference>
<feature type="domain" description="GED" evidence="3">
    <location>
        <begin position="659"/>
        <end position="754"/>
    </location>
</feature>
<dbReference type="PROSITE" id="PS51388">
    <property type="entry name" value="GED"/>
    <property type="match status" value="1"/>
</dbReference>
<dbReference type="InterPro" id="IPR045063">
    <property type="entry name" value="Dynamin_N"/>
</dbReference>
<evidence type="ECO:0008006" key="7">
    <source>
        <dbReference type="Google" id="ProtNLM"/>
    </source>
</evidence>
<keyword evidence="2" id="KW-0342">GTP-binding</keyword>
<evidence type="ECO:0000313" key="6">
    <source>
        <dbReference type="Proteomes" id="UP000076842"/>
    </source>
</evidence>
<proteinExistence type="predicted"/>
<organism evidence="5 6">
    <name type="scientific">Calocera cornea HHB12733</name>
    <dbReference type="NCBI Taxonomy" id="1353952"/>
    <lineage>
        <taxon>Eukaryota</taxon>
        <taxon>Fungi</taxon>
        <taxon>Dikarya</taxon>
        <taxon>Basidiomycota</taxon>
        <taxon>Agaricomycotina</taxon>
        <taxon>Dacrymycetes</taxon>
        <taxon>Dacrymycetales</taxon>
        <taxon>Dacrymycetaceae</taxon>
        <taxon>Calocera</taxon>
    </lineage>
</organism>
<dbReference type="InterPro" id="IPR022812">
    <property type="entry name" value="Dynamin"/>
</dbReference>
<dbReference type="SUPFAM" id="SSF52540">
    <property type="entry name" value="P-loop containing nucleoside triphosphate hydrolases"/>
    <property type="match status" value="1"/>
</dbReference>
<name>A0A165IVI7_9BASI</name>
<dbReference type="AlphaFoldDB" id="A0A165IVI7"/>